<dbReference type="RefSeq" id="WP_092237542.1">
    <property type="nucleotide sequence ID" value="NZ_FNLL01000014.1"/>
</dbReference>
<sequence length="230" mass="26203">MPEGDRKKLSITRCNVDDGIISVQEGDENRFDVMLNPTDYSQERYIEYDQTKAMGQLGSDQKFSAIKPEKLSFKILLDGTGAVQYPGAGSSPPSVKDLFQKLHKITYEYIGDKHEPSVVQVLWGELVFYGRLSSQKSENILFNSEGESLRSWTTLFFESFISKEEEAKTANKSSPDLSHAVTFMDGDTLPLLCYRIYKDASYYAKVARANNIINFRRIKPGTRIWFPPLR</sequence>
<organism evidence="2 3">
    <name type="scientific">Desulfobacula phenolica</name>
    <dbReference type="NCBI Taxonomy" id="90732"/>
    <lineage>
        <taxon>Bacteria</taxon>
        <taxon>Pseudomonadati</taxon>
        <taxon>Thermodesulfobacteriota</taxon>
        <taxon>Desulfobacteria</taxon>
        <taxon>Desulfobacterales</taxon>
        <taxon>Desulfobacteraceae</taxon>
        <taxon>Desulfobacula</taxon>
    </lineage>
</organism>
<feature type="domain" description="Contractile injection system tube protein N-terminal" evidence="1">
    <location>
        <begin position="24"/>
        <end position="167"/>
    </location>
</feature>
<evidence type="ECO:0000313" key="3">
    <source>
        <dbReference type="Proteomes" id="UP000199608"/>
    </source>
</evidence>
<gene>
    <name evidence="2" type="ORF">SAMN04487931_11414</name>
</gene>
<keyword evidence="3" id="KW-1185">Reference proteome</keyword>
<evidence type="ECO:0000259" key="1">
    <source>
        <dbReference type="Pfam" id="PF19266"/>
    </source>
</evidence>
<dbReference type="InterPro" id="IPR045361">
    <property type="entry name" value="CIS_tube_prot_N"/>
</dbReference>
<proteinExistence type="predicted"/>
<accession>A0A1H2JPI3</accession>
<name>A0A1H2JPI3_9BACT</name>
<dbReference type="AlphaFoldDB" id="A0A1H2JPI3"/>
<dbReference type="Pfam" id="PF19266">
    <property type="entry name" value="CIS_tube"/>
    <property type="match status" value="1"/>
</dbReference>
<dbReference type="EMBL" id="FNLL01000014">
    <property type="protein sequence ID" value="SDU58282.1"/>
    <property type="molecule type" value="Genomic_DNA"/>
</dbReference>
<protein>
    <recommendedName>
        <fullName evidence="1">Contractile injection system tube protein N-terminal domain-containing protein</fullName>
    </recommendedName>
</protein>
<dbReference type="Proteomes" id="UP000199608">
    <property type="component" value="Unassembled WGS sequence"/>
</dbReference>
<evidence type="ECO:0000313" key="2">
    <source>
        <dbReference type="EMBL" id="SDU58282.1"/>
    </source>
</evidence>
<reference evidence="3" key="1">
    <citation type="submission" date="2016-10" db="EMBL/GenBank/DDBJ databases">
        <authorList>
            <person name="Varghese N."/>
            <person name="Submissions S."/>
        </authorList>
    </citation>
    <scope>NUCLEOTIDE SEQUENCE [LARGE SCALE GENOMIC DNA]</scope>
    <source>
        <strain evidence="3">DSM 3384</strain>
    </source>
</reference>